<dbReference type="Proteomes" id="UP000095286">
    <property type="component" value="Unplaced"/>
</dbReference>
<sequence>MFSRLLKPRFYGGRNQLKMAVFSAEMSTGILDTTLPESVKPSLDVIESLLHPKQKEQFIILILYERSQKVPTSLSNTDWSNLLRYKSTEDKEGYLRHLWEEETGKKGTTHSKVLISSVNQAKLNDNEMVYARNFHQLIDCYGNDFRKRINLQYDSAYMEKIRLGESPLKVIVDCRYLYKLGVAYQQDFTKSIQKLWTDTWFDADPVNIHLCNFLVDDRLGILVRKNLKFLFEDKEQPLGESNVFKPTLTTQGLGKCGSKMGSDAVIISSKATQYLPEDLSPFDTFVIAAADENSLESSSLSISRESNLPMYKLPVEKHVKWQRGSKQLNPMIIGNIVRCIKSGKLSWADAINKFVPAYHVCGKERESANCGSNSRDTYKDKVQTKLILERVANQRVDTNALMDQSARPNLLGTRSKRIHKISREERNRAKKS</sequence>
<organism evidence="1 2">
    <name type="scientific">Rhabditophanes sp. KR3021</name>
    <dbReference type="NCBI Taxonomy" id="114890"/>
    <lineage>
        <taxon>Eukaryota</taxon>
        <taxon>Metazoa</taxon>
        <taxon>Ecdysozoa</taxon>
        <taxon>Nematoda</taxon>
        <taxon>Chromadorea</taxon>
        <taxon>Rhabditida</taxon>
        <taxon>Tylenchina</taxon>
        <taxon>Panagrolaimomorpha</taxon>
        <taxon>Strongyloidoidea</taxon>
        <taxon>Alloionematidae</taxon>
        <taxon>Rhabditophanes</taxon>
    </lineage>
</organism>
<name>A0AC35TTL8_9BILA</name>
<proteinExistence type="predicted"/>
<accession>A0AC35TTL8</accession>
<reference evidence="2" key="1">
    <citation type="submission" date="2016-11" db="UniProtKB">
        <authorList>
            <consortium name="WormBaseParasite"/>
        </authorList>
    </citation>
    <scope>IDENTIFICATION</scope>
    <source>
        <strain evidence="2">KR3021</strain>
    </source>
</reference>
<dbReference type="WBParaSite" id="RSKR_0000412500.1">
    <property type="protein sequence ID" value="RSKR_0000412500.1"/>
    <property type="gene ID" value="RSKR_0000412500"/>
</dbReference>
<protein>
    <submittedName>
        <fullName evidence="2">SAM-dependent MTase TRM10-type domain-containing protein</fullName>
    </submittedName>
</protein>
<evidence type="ECO:0000313" key="1">
    <source>
        <dbReference type="Proteomes" id="UP000095286"/>
    </source>
</evidence>
<evidence type="ECO:0000313" key="2">
    <source>
        <dbReference type="WBParaSite" id="RSKR_0000412500.1"/>
    </source>
</evidence>